<evidence type="ECO:0000313" key="6">
    <source>
        <dbReference type="EMBL" id="ESA14140.1"/>
    </source>
</evidence>
<reference evidence="6" key="1">
    <citation type="submission" date="2013-07" db="EMBL/GenBank/DDBJ databases">
        <title>The genome of an arbuscular mycorrhizal fungus provides insights into the evolution of the oldest plant symbiosis.</title>
        <authorList>
            <consortium name="DOE Joint Genome Institute"/>
            <person name="Tisserant E."/>
            <person name="Malbreil M."/>
            <person name="Kuo A."/>
            <person name="Kohler A."/>
            <person name="Symeonidi A."/>
            <person name="Balestrini R."/>
            <person name="Charron P."/>
            <person name="Duensing N."/>
            <person name="Frei-dit-Frey N."/>
            <person name="Gianinazzi-Pearson V."/>
            <person name="Gilbert B."/>
            <person name="Handa Y."/>
            <person name="Hijri M."/>
            <person name="Kaul R."/>
            <person name="Kawaguchi M."/>
            <person name="Krajinski F."/>
            <person name="Lammers P."/>
            <person name="Lapierre D."/>
            <person name="Masclaux F.G."/>
            <person name="Murat C."/>
            <person name="Morin E."/>
            <person name="Ndikumana S."/>
            <person name="Pagni M."/>
            <person name="Petitpierre D."/>
            <person name="Requena N."/>
            <person name="Rosikiewicz P."/>
            <person name="Riley R."/>
            <person name="Saito K."/>
            <person name="San Clemente H."/>
            <person name="Shapiro H."/>
            <person name="van Tuinen D."/>
            <person name="Becard G."/>
            <person name="Bonfante P."/>
            <person name="Paszkowski U."/>
            <person name="Shachar-Hill Y."/>
            <person name="Young J.P."/>
            <person name="Sanders I.R."/>
            <person name="Henrissat B."/>
            <person name="Rensing S.A."/>
            <person name="Grigoriev I.V."/>
            <person name="Corradi N."/>
            <person name="Roux C."/>
            <person name="Martin F."/>
        </authorList>
    </citation>
    <scope>NUCLEOTIDE SEQUENCE</scope>
    <source>
        <strain evidence="6">DAOM 197198</strain>
    </source>
</reference>
<keyword evidence="2" id="KW-0547">Nucleotide-binding</keyword>
<dbReference type="SUPFAM" id="SSF56112">
    <property type="entry name" value="Protein kinase-like (PK-like)"/>
    <property type="match status" value="1"/>
</dbReference>
<dbReference type="HOGENOM" id="CLU_2265128_0_0_1"/>
<gene>
    <name evidence="6" type="ORF">GLOINDRAFT_25265</name>
</gene>
<dbReference type="PANTHER" id="PTHR44329">
    <property type="entry name" value="SERINE/THREONINE-PROTEIN KINASE TNNI3K-RELATED"/>
    <property type="match status" value="1"/>
</dbReference>
<dbReference type="InterPro" id="IPR011009">
    <property type="entry name" value="Kinase-like_dom_sf"/>
</dbReference>
<dbReference type="Gene3D" id="1.10.510.10">
    <property type="entry name" value="Transferase(Phosphotransferase) domain 1"/>
    <property type="match status" value="1"/>
</dbReference>
<keyword evidence="4" id="KW-0067">ATP-binding</keyword>
<keyword evidence="1" id="KW-0808">Transferase</keyword>
<evidence type="ECO:0000256" key="3">
    <source>
        <dbReference type="ARBA" id="ARBA00022777"/>
    </source>
</evidence>
<dbReference type="InterPro" id="IPR001245">
    <property type="entry name" value="Ser-Thr/Tyr_kinase_cat_dom"/>
</dbReference>
<feature type="domain" description="Protein kinase" evidence="5">
    <location>
        <begin position="1"/>
        <end position="103"/>
    </location>
</feature>
<dbReference type="InterPro" id="IPR000719">
    <property type="entry name" value="Prot_kinase_dom"/>
</dbReference>
<proteinExistence type="predicted"/>
<accession>U9U1C1</accession>
<dbReference type="Pfam" id="PF07714">
    <property type="entry name" value="PK_Tyr_Ser-Thr"/>
    <property type="match status" value="1"/>
</dbReference>
<sequence>MDHKLAILCQISDGLKTIYHENFIHRDFHSGNILSLKNNHKKWIISRIMKYMEKYLMFAPEIFQGGVFSKESDIYSLGMVMWELTIGRKPFFNIEYDIELVFK</sequence>
<evidence type="ECO:0000256" key="2">
    <source>
        <dbReference type="ARBA" id="ARBA00022741"/>
    </source>
</evidence>
<protein>
    <recommendedName>
        <fullName evidence="5">Protein kinase domain-containing protein</fullName>
    </recommendedName>
</protein>
<dbReference type="GO" id="GO:0004674">
    <property type="term" value="F:protein serine/threonine kinase activity"/>
    <property type="evidence" value="ECO:0007669"/>
    <property type="project" value="TreeGrafter"/>
</dbReference>
<keyword evidence="3" id="KW-0418">Kinase</keyword>
<evidence type="ECO:0000256" key="4">
    <source>
        <dbReference type="ARBA" id="ARBA00022840"/>
    </source>
</evidence>
<evidence type="ECO:0000259" key="5">
    <source>
        <dbReference type="PROSITE" id="PS50011"/>
    </source>
</evidence>
<dbReference type="InterPro" id="IPR051681">
    <property type="entry name" value="Ser/Thr_Kinases-Pseudokinases"/>
</dbReference>
<dbReference type="PROSITE" id="PS50011">
    <property type="entry name" value="PROTEIN_KINASE_DOM"/>
    <property type="match status" value="1"/>
</dbReference>
<dbReference type="GO" id="GO:0005524">
    <property type="term" value="F:ATP binding"/>
    <property type="evidence" value="ECO:0007669"/>
    <property type="project" value="UniProtKB-KW"/>
</dbReference>
<name>U9U1C1_RHIID</name>
<dbReference type="PANTHER" id="PTHR44329:SF288">
    <property type="entry name" value="MITOGEN-ACTIVATED PROTEIN KINASE KINASE KINASE 20"/>
    <property type="match status" value="1"/>
</dbReference>
<dbReference type="AlphaFoldDB" id="U9U1C1"/>
<organism evidence="6">
    <name type="scientific">Rhizophagus irregularis (strain DAOM 181602 / DAOM 197198 / MUCL 43194)</name>
    <name type="common">Arbuscular mycorrhizal fungus</name>
    <name type="synonym">Glomus intraradices</name>
    <dbReference type="NCBI Taxonomy" id="747089"/>
    <lineage>
        <taxon>Eukaryota</taxon>
        <taxon>Fungi</taxon>
        <taxon>Fungi incertae sedis</taxon>
        <taxon>Mucoromycota</taxon>
        <taxon>Glomeromycotina</taxon>
        <taxon>Glomeromycetes</taxon>
        <taxon>Glomerales</taxon>
        <taxon>Glomeraceae</taxon>
        <taxon>Rhizophagus</taxon>
    </lineage>
</organism>
<dbReference type="EMBL" id="KI283187">
    <property type="protein sequence ID" value="ESA14140.1"/>
    <property type="molecule type" value="Genomic_DNA"/>
</dbReference>
<evidence type="ECO:0000256" key="1">
    <source>
        <dbReference type="ARBA" id="ARBA00022679"/>
    </source>
</evidence>